<organism evidence="1 2">
    <name type="scientific">Stylosanthes scabra</name>
    <dbReference type="NCBI Taxonomy" id="79078"/>
    <lineage>
        <taxon>Eukaryota</taxon>
        <taxon>Viridiplantae</taxon>
        <taxon>Streptophyta</taxon>
        <taxon>Embryophyta</taxon>
        <taxon>Tracheophyta</taxon>
        <taxon>Spermatophyta</taxon>
        <taxon>Magnoliopsida</taxon>
        <taxon>eudicotyledons</taxon>
        <taxon>Gunneridae</taxon>
        <taxon>Pentapetalae</taxon>
        <taxon>rosids</taxon>
        <taxon>fabids</taxon>
        <taxon>Fabales</taxon>
        <taxon>Fabaceae</taxon>
        <taxon>Papilionoideae</taxon>
        <taxon>50 kb inversion clade</taxon>
        <taxon>dalbergioids sensu lato</taxon>
        <taxon>Dalbergieae</taxon>
        <taxon>Pterocarpus clade</taxon>
        <taxon>Stylosanthes</taxon>
    </lineage>
</organism>
<evidence type="ECO:0000313" key="2">
    <source>
        <dbReference type="Proteomes" id="UP001341840"/>
    </source>
</evidence>
<accession>A0ABU6TPC0</accession>
<reference evidence="1 2" key="1">
    <citation type="journal article" date="2023" name="Plants (Basel)">
        <title>Bridging the Gap: Combining Genomics and Transcriptomics Approaches to Understand Stylosanthes scabra, an Orphan Legume from the Brazilian Caatinga.</title>
        <authorList>
            <person name="Ferreira-Neto J.R.C."/>
            <person name="da Silva M.D."/>
            <person name="Binneck E."/>
            <person name="de Melo N.F."/>
            <person name="da Silva R.H."/>
            <person name="de Melo A.L.T.M."/>
            <person name="Pandolfi V."/>
            <person name="Bustamante F.O."/>
            <person name="Brasileiro-Vidal A.C."/>
            <person name="Benko-Iseppon A.M."/>
        </authorList>
    </citation>
    <scope>NUCLEOTIDE SEQUENCE [LARGE SCALE GENOMIC DNA]</scope>
    <source>
        <tissue evidence="1">Leaves</tissue>
    </source>
</reference>
<comment type="caution">
    <text evidence="1">The sequence shown here is derived from an EMBL/GenBank/DDBJ whole genome shotgun (WGS) entry which is preliminary data.</text>
</comment>
<protein>
    <submittedName>
        <fullName evidence="1">Uncharacterized protein</fullName>
    </submittedName>
</protein>
<dbReference type="Proteomes" id="UP001341840">
    <property type="component" value="Unassembled WGS sequence"/>
</dbReference>
<evidence type="ECO:0000313" key="1">
    <source>
        <dbReference type="EMBL" id="MED6150652.1"/>
    </source>
</evidence>
<gene>
    <name evidence="1" type="ORF">PIB30_074524</name>
</gene>
<keyword evidence="2" id="KW-1185">Reference proteome</keyword>
<proteinExistence type="predicted"/>
<name>A0ABU6TPC0_9FABA</name>
<dbReference type="EMBL" id="JASCZI010091549">
    <property type="protein sequence ID" value="MED6150652.1"/>
    <property type="molecule type" value="Genomic_DNA"/>
</dbReference>
<sequence>MAPCAGAPLRTIARYPGGHSSGFCPHRVAARFTHPTARSKVNSSVNTDRAPARSPLCNRTEFRTCRESGRGVSVQEGEETYLAM</sequence>